<comment type="caution">
    <text evidence="1">The sequence shown here is derived from an EMBL/GenBank/DDBJ whole genome shotgun (WGS) entry which is preliminary data.</text>
</comment>
<sequence length="103" mass="12284">MLQHNKFFIYDYAFFSDIQLPTNNLQFEQQDVRCVRIRFLKTFYNGERKKIYNNLLVTAALFWSGINRSFGTGCGRGFQVTSAFRPEIELWLKEEKMKNDRAL</sequence>
<accession>A0AAQ4ENJ2</accession>
<keyword evidence="2" id="KW-1185">Reference proteome</keyword>
<dbReference type="AlphaFoldDB" id="A0AAQ4ENJ2"/>
<protein>
    <submittedName>
        <fullName evidence="1">Uncharacterized protein</fullName>
    </submittedName>
</protein>
<organism evidence="1 2">
    <name type="scientific">Amblyomma americanum</name>
    <name type="common">Lone star tick</name>
    <dbReference type="NCBI Taxonomy" id="6943"/>
    <lineage>
        <taxon>Eukaryota</taxon>
        <taxon>Metazoa</taxon>
        <taxon>Ecdysozoa</taxon>
        <taxon>Arthropoda</taxon>
        <taxon>Chelicerata</taxon>
        <taxon>Arachnida</taxon>
        <taxon>Acari</taxon>
        <taxon>Parasitiformes</taxon>
        <taxon>Ixodida</taxon>
        <taxon>Ixodoidea</taxon>
        <taxon>Ixodidae</taxon>
        <taxon>Amblyomminae</taxon>
        <taxon>Amblyomma</taxon>
    </lineage>
</organism>
<name>A0AAQ4ENJ2_AMBAM</name>
<dbReference type="Proteomes" id="UP001321473">
    <property type="component" value="Unassembled WGS sequence"/>
</dbReference>
<evidence type="ECO:0000313" key="2">
    <source>
        <dbReference type="Proteomes" id="UP001321473"/>
    </source>
</evidence>
<gene>
    <name evidence="1" type="ORF">V5799_030301</name>
</gene>
<reference evidence="1 2" key="1">
    <citation type="journal article" date="2023" name="Arcadia Sci">
        <title>De novo assembly of a long-read Amblyomma americanum tick genome.</title>
        <authorList>
            <person name="Chou S."/>
            <person name="Poskanzer K.E."/>
            <person name="Rollins M."/>
            <person name="Thuy-Boun P.S."/>
        </authorList>
    </citation>
    <scope>NUCLEOTIDE SEQUENCE [LARGE SCALE GENOMIC DNA]</scope>
    <source>
        <strain evidence="1">F_SG_1</strain>
        <tissue evidence="1">Salivary glands</tissue>
    </source>
</reference>
<proteinExistence type="predicted"/>
<dbReference type="EMBL" id="JARKHS020013052">
    <property type="protein sequence ID" value="KAK8776354.1"/>
    <property type="molecule type" value="Genomic_DNA"/>
</dbReference>
<evidence type="ECO:0000313" key="1">
    <source>
        <dbReference type="EMBL" id="KAK8776354.1"/>
    </source>
</evidence>